<gene>
    <name evidence="1" type="ORF">SDC9_55130</name>
</gene>
<protein>
    <submittedName>
        <fullName evidence="1">Uncharacterized protein</fullName>
    </submittedName>
</protein>
<dbReference type="AlphaFoldDB" id="A0A644X3U7"/>
<comment type="caution">
    <text evidence="1">The sequence shown here is derived from an EMBL/GenBank/DDBJ whole genome shotgun (WGS) entry which is preliminary data.</text>
</comment>
<dbReference type="EMBL" id="VSSQ01001493">
    <property type="protein sequence ID" value="MPM08814.1"/>
    <property type="molecule type" value="Genomic_DNA"/>
</dbReference>
<evidence type="ECO:0000313" key="1">
    <source>
        <dbReference type="EMBL" id="MPM08814.1"/>
    </source>
</evidence>
<sequence length="50" mass="5837">MKTIEFNNLFFVLLANDFGKTDMEFCNSEEYETIVSNNGYNADPQFVVNY</sequence>
<accession>A0A644X3U7</accession>
<organism evidence="1">
    <name type="scientific">bioreactor metagenome</name>
    <dbReference type="NCBI Taxonomy" id="1076179"/>
    <lineage>
        <taxon>unclassified sequences</taxon>
        <taxon>metagenomes</taxon>
        <taxon>ecological metagenomes</taxon>
    </lineage>
</organism>
<reference evidence="1" key="1">
    <citation type="submission" date="2019-08" db="EMBL/GenBank/DDBJ databases">
        <authorList>
            <person name="Kucharzyk K."/>
            <person name="Murdoch R.W."/>
            <person name="Higgins S."/>
            <person name="Loffler F."/>
        </authorList>
    </citation>
    <scope>NUCLEOTIDE SEQUENCE</scope>
</reference>
<proteinExistence type="predicted"/>
<name>A0A644X3U7_9ZZZZ</name>